<protein>
    <submittedName>
        <fullName evidence="5">Zf-HC2 domain-containing protein</fullName>
    </submittedName>
</protein>
<dbReference type="Gene3D" id="1.10.10.1320">
    <property type="entry name" value="Anti-sigma factor, zinc-finger domain"/>
    <property type="match status" value="1"/>
</dbReference>
<keyword evidence="2" id="KW-0804">Transcription</keyword>
<evidence type="ECO:0000256" key="1">
    <source>
        <dbReference type="ARBA" id="ARBA00023015"/>
    </source>
</evidence>
<feature type="domain" description="Putative zinc-finger" evidence="4">
    <location>
        <begin position="13"/>
        <end position="40"/>
    </location>
</feature>
<name>A0ABT5Z831_9ACTN</name>
<reference evidence="5 6" key="1">
    <citation type="submission" date="2023-03" db="EMBL/GenBank/DDBJ databases">
        <title>Draft genome sequence of type strain Streptomyces ferralitis JCM 14344.</title>
        <authorList>
            <person name="Klaysubun C."/>
            <person name="Duangmal K."/>
        </authorList>
    </citation>
    <scope>NUCLEOTIDE SEQUENCE [LARGE SCALE GENOMIC DNA]</scope>
    <source>
        <strain evidence="5 6">JCM 14344</strain>
    </source>
</reference>
<comment type="caution">
    <text evidence="5">The sequence shown here is derived from an EMBL/GenBank/DDBJ whole genome shotgun (WGS) entry which is preliminary data.</text>
</comment>
<organism evidence="5 6">
    <name type="scientific">Streptantibioticus ferralitis</name>
    <dbReference type="NCBI Taxonomy" id="236510"/>
    <lineage>
        <taxon>Bacteria</taxon>
        <taxon>Bacillati</taxon>
        <taxon>Actinomycetota</taxon>
        <taxon>Actinomycetes</taxon>
        <taxon>Kitasatosporales</taxon>
        <taxon>Streptomycetaceae</taxon>
        <taxon>Streptantibioticus</taxon>
    </lineage>
</organism>
<evidence type="ECO:0000259" key="4">
    <source>
        <dbReference type="Pfam" id="PF13490"/>
    </source>
</evidence>
<evidence type="ECO:0000313" key="5">
    <source>
        <dbReference type="EMBL" id="MDF2259990.1"/>
    </source>
</evidence>
<dbReference type="Pfam" id="PF13490">
    <property type="entry name" value="zf-HC2"/>
    <property type="match status" value="1"/>
</dbReference>
<gene>
    <name evidence="5" type="ORF">P2L57_30970</name>
</gene>
<accession>A0ABT5Z831</accession>
<keyword evidence="6" id="KW-1185">Reference proteome</keyword>
<proteinExistence type="predicted"/>
<dbReference type="InterPro" id="IPR041916">
    <property type="entry name" value="Anti_sigma_zinc_sf"/>
</dbReference>
<evidence type="ECO:0000256" key="2">
    <source>
        <dbReference type="ARBA" id="ARBA00023163"/>
    </source>
</evidence>
<keyword evidence="3" id="KW-0472">Membrane</keyword>
<feature type="transmembrane region" description="Helical" evidence="3">
    <location>
        <begin position="89"/>
        <end position="110"/>
    </location>
</feature>
<keyword evidence="3" id="KW-0812">Transmembrane</keyword>
<dbReference type="InterPro" id="IPR027383">
    <property type="entry name" value="Znf_put"/>
</dbReference>
<sequence>MTEYGRPDAHVDVGAYLLGVLNDAEMDRFEQHLAGCDTCAKLLDELSGVVPALAELGGAGAPEPPSEEMLDRLLDEVAAQRRTRVRRRWLTAVAAAVLIVAGPTAAVLAIQERPAVTGVQAAAFQRTATDPATGASAVVGLTGRPWGTQIDLRLSYVYGPRTCHLVVVGKDGRQETVANWTVSGSGYGTDEHPQPLDIRGATAMRPSDISHFDVITSQGQRLVSVQA</sequence>
<evidence type="ECO:0000256" key="3">
    <source>
        <dbReference type="SAM" id="Phobius"/>
    </source>
</evidence>
<keyword evidence="1" id="KW-0805">Transcription regulation</keyword>
<evidence type="ECO:0000313" key="6">
    <source>
        <dbReference type="Proteomes" id="UP001220022"/>
    </source>
</evidence>
<keyword evidence="3" id="KW-1133">Transmembrane helix</keyword>
<dbReference type="RefSeq" id="WP_275820147.1">
    <property type="nucleotide sequence ID" value="NZ_BAAANM010000003.1"/>
</dbReference>
<dbReference type="Proteomes" id="UP001220022">
    <property type="component" value="Unassembled WGS sequence"/>
</dbReference>
<dbReference type="EMBL" id="JARHTQ010000028">
    <property type="protein sequence ID" value="MDF2259990.1"/>
    <property type="molecule type" value="Genomic_DNA"/>
</dbReference>